<evidence type="ECO:0000313" key="3">
    <source>
        <dbReference type="Proteomes" id="UP001230328"/>
    </source>
</evidence>
<sequence length="60" mass="6322">MTGKRTAALIAELLVWWFSLSVLWLVLISTVDALEVLAGAVCALLAAVLAVAARRAVTGR</sequence>
<organism evidence="2 3">
    <name type="scientific">Streptomyces umbrinus</name>
    <dbReference type="NCBI Taxonomy" id="67370"/>
    <lineage>
        <taxon>Bacteria</taxon>
        <taxon>Bacillati</taxon>
        <taxon>Actinomycetota</taxon>
        <taxon>Actinomycetes</taxon>
        <taxon>Kitasatosporales</taxon>
        <taxon>Streptomycetaceae</taxon>
        <taxon>Streptomyces</taxon>
        <taxon>Streptomyces phaeochromogenes group</taxon>
    </lineage>
</organism>
<keyword evidence="1" id="KW-0812">Transmembrane</keyword>
<reference evidence="2 3" key="1">
    <citation type="submission" date="2023-07" db="EMBL/GenBank/DDBJ databases">
        <title>Comparative genomics of wheat-associated soil bacteria to identify genetic determinants of phenazine resistance.</title>
        <authorList>
            <person name="Mouncey N."/>
        </authorList>
    </citation>
    <scope>NUCLEOTIDE SEQUENCE [LARGE SCALE GENOMIC DNA]</scope>
    <source>
        <strain evidence="2 3">V2I4</strain>
    </source>
</reference>
<keyword evidence="1" id="KW-0472">Membrane</keyword>
<accession>A0ABU0TAF2</accession>
<name>A0ABU0TAF2_9ACTN</name>
<keyword evidence="1" id="KW-1133">Transmembrane helix</keyword>
<gene>
    <name evidence="2" type="ORF">QF035_010204</name>
</gene>
<proteinExistence type="predicted"/>
<dbReference type="RefSeq" id="WP_307529515.1">
    <property type="nucleotide sequence ID" value="NZ_JAUSZI010000002.1"/>
</dbReference>
<evidence type="ECO:0000313" key="2">
    <source>
        <dbReference type="EMBL" id="MDQ1032622.1"/>
    </source>
</evidence>
<protein>
    <recommendedName>
        <fullName evidence="4">Integral membrane protein</fullName>
    </recommendedName>
</protein>
<dbReference type="Proteomes" id="UP001230328">
    <property type="component" value="Unassembled WGS sequence"/>
</dbReference>
<feature type="transmembrane region" description="Helical" evidence="1">
    <location>
        <begin position="7"/>
        <end position="27"/>
    </location>
</feature>
<evidence type="ECO:0000256" key="1">
    <source>
        <dbReference type="SAM" id="Phobius"/>
    </source>
</evidence>
<evidence type="ECO:0008006" key="4">
    <source>
        <dbReference type="Google" id="ProtNLM"/>
    </source>
</evidence>
<feature type="transmembrane region" description="Helical" evidence="1">
    <location>
        <begin position="33"/>
        <end position="53"/>
    </location>
</feature>
<dbReference type="EMBL" id="JAUSZI010000002">
    <property type="protein sequence ID" value="MDQ1032622.1"/>
    <property type="molecule type" value="Genomic_DNA"/>
</dbReference>
<keyword evidence="3" id="KW-1185">Reference proteome</keyword>
<comment type="caution">
    <text evidence="2">The sequence shown here is derived from an EMBL/GenBank/DDBJ whole genome shotgun (WGS) entry which is preliminary data.</text>
</comment>